<dbReference type="AlphaFoldDB" id="A0A0A9GK94"/>
<sequence>MAAARRPWRRLPRLRSPSC</sequence>
<accession>A0A0A9GK94</accession>
<reference evidence="1" key="1">
    <citation type="submission" date="2014-09" db="EMBL/GenBank/DDBJ databases">
        <authorList>
            <person name="Magalhaes I.L.F."/>
            <person name="Oliveira U."/>
            <person name="Santos F.R."/>
            <person name="Vidigal T.H.D.A."/>
            <person name="Brescovit A.D."/>
            <person name="Santos A.J."/>
        </authorList>
    </citation>
    <scope>NUCLEOTIDE SEQUENCE</scope>
    <source>
        <tissue evidence="1">Shoot tissue taken approximately 20 cm above the soil surface</tissue>
    </source>
</reference>
<name>A0A0A9GK94_ARUDO</name>
<protein>
    <submittedName>
        <fullName evidence="1">Uncharacterized protein</fullName>
    </submittedName>
</protein>
<reference evidence="1" key="2">
    <citation type="journal article" date="2015" name="Data Brief">
        <title>Shoot transcriptome of the giant reed, Arundo donax.</title>
        <authorList>
            <person name="Barrero R.A."/>
            <person name="Guerrero F.D."/>
            <person name="Moolhuijzen P."/>
            <person name="Goolsby J.A."/>
            <person name="Tidwell J."/>
            <person name="Bellgard S.E."/>
            <person name="Bellgard M.I."/>
        </authorList>
    </citation>
    <scope>NUCLEOTIDE SEQUENCE</scope>
    <source>
        <tissue evidence="1">Shoot tissue taken approximately 20 cm above the soil surface</tissue>
    </source>
</reference>
<dbReference type="EMBL" id="GBRH01174052">
    <property type="protein sequence ID" value="JAE23844.1"/>
    <property type="molecule type" value="Transcribed_RNA"/>
</dbReference>
<evidence type="ECO:0000313" key="1">
    <source>
        <dbReference type="EMBL" id="JAE23844.1"/>
    </source>
</evidence>
<organism evidence="1">
    <name type="scientific">Arundo donax</name>
    <name type="common">Giant reed</name>
    <name type="synonym">Donax arundinaceus</name>
    <dbReference type="NCBI Taxonomy" id="35708"/>
    <lineage>
        <taxon>Eukaryota</taxon>
        <taxon>Viridiplantae</taxon>
        <taxon>Streptophyta</taxon>
        <taxon>Embryophyta</taxon>
        <taxon>Tracheophyta</taxon>
        <taxon>Spermatophyta</taxon>
        <taxon>Magnoliopsida</taxon>
        <taxon>Liliopsida</taxon>
        <taxon>Poales</taxon>
        <taxon>Poaceae</taxon>
        <taxon>PACMAD clade</taxon>
        <taxon>Arundinoideae</taxon>
        <taxon>Arundineae</taxon>
        <taxon>Arundo</taxon>
    </lineage>
</organism>
<proteinExistence type="predicted"/>